<keyword evidence="1" id="KW-1133">Transmembrane helix</keyword>
<sequence length="121" mass="13004">MPDSDAASLTARAAVFGAAAIFGGIHCAAWNALFPSLAEMWMWRMSSVVVAGYPFLTILLKLGADWEPLYFLDHLYSACIATGIVLYPLCRLVLMVLSFTTLRALSSGDFVDVDSLHSAAG</sequence>
<keyword evidence="1" id="KW-0472">Membrane</keyword>
<proteinExistence type="predicted"/>
<dbReference type="EMBL" id="JARKIB010000135">
    <property type="protein sequence ID" value="KAJ7733960.1"/>
    <property type="molecule type" value="Genomic_DNA"/>
</dbReference>
<feature type="transmembrane region" description="Helical" evidence="1">
    <location>
        <begin position="41"/>
        <end position="63"/>
    </location>
</feature>
<evidence type="ECO:0000256" key="1">
    <source>
        <dbReference type="SAM" id="Phobius"/>
    </source>
</evidence>
<keyword evidence="3" id="KW-1185">Reference proteome</keyword>
<feature type="transmembrane region" description="Helical" evidence="1">
    <location>
        <begin position="12"/>
        <end position="34"/>
    </location>
</feature>
<dbReference type="AlphaFoldDB" id="A0AAD7MUV0"/>
<dbReference type="Proteomes" id="UP001215598">
    <property type="component" value="Unassembled WGS sequence"/>
</dbReference>
<evidence type="ECO:0000313" key="2">
    <source>
        <dbReference type="EMBL" id="KAJ7733960.1"/>
    </source>
</evidence>
<dbReference type="PANTHER" id="PTHR35043:SF7">
    <property type="entry name" value="TRANSCRIPTION FACTOR DOMAIN-CONTAINING PROTEIN"/>
    <property type="match status" value="1"/>
</dbReference>
<protein>
    <submittedName>
        <fullName evidence="2">Uncharacterized protein</fullName>
    </submittedName>
</protein>
<name>A0AAD7MUV0_9AGAR</name>
<reference evidence="2" key="1">
    <citation type="submission" date="2023-03" db="EMBL/GenBank/DDBJ databases">
        <title>Massive genome expansion in bonnet fungi (Mycena s.s.) driven by repeated elements and novel gene families across ecological guilds.</title>
        <authorList>
            <consortium name="Lawrence Berkeley National Laboratory"/>
            <person name="Harder C.B."/>
            <person name="Miyauchi S."/>
            <person name="Viragh M."/>
            <person name="Kuo A."/>
            <person name="Thoen E."/>
            <person name="Andreopoulos B."/>
            <person name="Lu D."/>
            <person name="Skrede I."/>
            <person name="Drula E."/>
            <person name="Henrissat B."/>
            <person name="Morin E."/>
            <person name="Kohler A."/>
            <person name="Barry K."/>
            <person name="LaButti K."/>
            <person name="Morin E."/>
            <person name="Salamov A."/>
            <person name="Lipzen A."/>
            <person name="Mereny Z."/>
            <person name="Hegedus B."/>
            <person name="Baldrian P."/>
            <person name="Stursova M."/>
            <person name="Weitz H."/>
            <person name="Taylor A."/>
            <person name="Grigoriev I.V."/>
            <person name="Nagy L.G."/>
            <person name="Martin F."/>
            <person name="Kauserud H."/>
        </authorList>
    </citation>
    <scope>NUCLEOTIDE SEQUENCE</scope>
    <source>
        <strain evidence="2">CBHHK182m</strain>
    </source>
</reference>
<keyword evidence="1" id="KW-0812">Transmembrane</keyword>
<comment type="caution">
    <text evidence="2">The sequence shown here is derived from an EMBL/GenBank/DDBJ whole genome shotgun (WGS) entry which is preliminary data.</text>
</comment>
<gene>
    <name evidence="2" type="ORF">B0H16DRAFT_1892640</name>
</gene>
<dbReference type="PANTHER" id="PTHR35043">
    <property type="entry name" value="TRANSCRIPTION FACTOR DOMAIN-CONTAINING PROTEIN"/>
    <property type="match status" value="1"/>
</dbReference>
<accession>A0AAD7MUV0</accession>
<evidence type="ECO:0000313" key="3">
    <source>
        <dbReference type="Proteomes" id="UP001215598"/>
    </source>
</evidence>
<organism evidence="2 3">
    <name type="scientific">Mycena metata</name>
    <dbReference type="NCBI Taxonomy" id="1033252"/>
    <lineage>
        <taxon>Eukaryota</taxon>
        <taxon>Fungi</taxon>
        <taxon>Dikarya</taxon>
        <taxon>Basidiomycota</taxon>
        <taxon>Agaricomycotina</taxon>
        <taxon>Agaricomycetes</taxon>
        <taxon>Agaricomycetidae</taxon>
        <taxon>Agaricales</taxon>
        <taxon>Marasmiineae</taxon>
        <taxon>Mycenaceae</taxon>
        <taxon>Mycena</taxon>
    </lineage>
</organism>
<feature type="transmembrane region" description="Helical" evidence="1">
    <location>
        <begin position="75"/>
        <end position="97"/>
    </location>
</feature>